<dbReference type="SMART" id="SM01057">
    <property type="entry name" value="Carb_anhydrase"/>
    <property type="match status" value="1"/>
</dbReference>
<accession>A0A9P3PQI9</accession>
<organism evidence="10 11">
    <name type="scientific">Lyophyllum shimeji</name>
    <name type="common">Hon-shimeji</name>
    <name type="synonym">Tricholoma shimeji</name>
    <dbReference type="NCBI Taxonomy" id="47721"/>
    <lineage>
        <taxon>Eukaryota</taxon>
        <taxon>Fungi</taxon>
        <taxon>Dikarya</taxon>
        <taxon>Basidiomycota</taxon>
        <taxon>Agaricomycotina</taxon>
        <taxon>Agaricomycetes</taxon>
        <taxon>Agaricomycetidae</taxon>
        <taxon>Agaricales</taxon>
        <taxon>Tricholomatineae</taxon>
        <taxon>Lyophyllaceae</taxon>
        <taxon>Lyophyllum</taxon>
    </lineage>
</organism>
<comment type="cofactor">
    <cofactor evidence="8">
        <name>Zn(2+)</name>
        <dbReference type="ChEBI" id="CHEBI:29105"/>
    </cofactor>
</comment>
<evidence type="ECO:0000256" key="6">
    <source>
        <dbReference type="ARBA" id="ARBA00023239"/>
    </source>
</evidence>
<evidence type="ECO:0000256" key="4">
    <source>
        <dbReference type="ARBA" id="ARBA00022723"/>
    </source>
</evidence>
<dbReference type="GO" id="GO:0004089">
    <property type="term" value="F:carbonate dehydratase activity"/>
    <property type="evidence" value="ECO:0007669"/>
    <property type="project" value="UniProtKB-UniRule"/>
</dbReference>
<dbReference type="SUPFAM" id="SSF51069">
    <property type="entry name" value="Carbonic anhydrase"/>
    <property type="match status" value="1"/>
</dbReference>
<dbReference type="EC" id="4.2.1.1" evidence="3 8"/>
<dbReference type="PROSITE" id="PS51144">
    <property type="entry name" value="ALPHA_CA_2"/>
    <property type="match status" value="1"/>
</dbReference>
<dbReference type="PANTHER" id="PTHR18952:SF265">
    <property type="entry name" value="CARBONIC ANHYDRASE"/>
    <property type="match status" value="1"/>
</dbReference>
<evidence type="ECO:0000256" key="7">
    <source>
        <dbReference type="ARBA" id="ARBA00048348"/>
    </source>
</evidence>
<comment type="catalytic activity">
    <reaction evidence="7 8">
        <text>hydrogencarbonate + H(+) = CO2 + H2O</text>
        <dbReference type="Rhea" id="RHEA:10748"/>
        <dbReference type="ChEBI" id="CHEBI:15377"/>
        <dbReference type="ChEBI" id="CHEBI:15378"/>
        <dbReference type="ChEBI" id="CHEBI:16526"/>
        <dbReference type="ChEBI" id="CHEBI:17544"/>
        <dbReference type="EC" id="4.2.1.1"/>
    </reaction>
</comment>
<dbReference type="GO" id="GO:0008270">
    <property type="term" value="F:zinc ion binding"/>
    <property type="evidence" value="ECO:0007669"/>
    <property type="project" value="UniProtKB-UniRule"/>
</dbReference>
<dbReference type="OrthoDB" id="429145at2759"/>
<evidence type="ECO:0000256" key="2">
    <source>
        <dbReference type="ARBA" id="ARBA00010718"/>
    </source>
</evidence>
<evidence type="ECO:0000256" key="5">
    <source>
        <dbReference type="ARBA" id="ARBA00022833"/>
    </source>
</evidence>
<feature type="domain" description="Alpha-carbonic anhydrase" evidence="9">
    <location>
        <begin position="1"/>
        <end position="139"/>
    </location>
</feature>
<keyword evidence="4 8" id="KW-0479">Metal-binding</keyword>
<comment type="caution">
    <text evidence="10">The sequence shown here is derived from an EMBL/GenBank/DDBJ whole genome shotgun (WGS) entry which is preliminary data.</text>
</comment>
<dbReference type="Pfam" id="PF00194">
    <property type="entry name" value="Carb_anhydrase"/>
    <property type="match status" value="1"/>
</dbReference>
<comment type="function">
    <text evidence="1 8">Reversible hydration of carbon dioxide.</text>
</comment>
<evidence type="ECO:0000259" key="9">
    <source>
        <dbReference type="PROSITE" id="PS51144"/>
    </source>
</evidence>
<evidence type="ECO:0000256" key="8">
    <source>
        <dbReference type="RuleBase" id="RU367011"/>
    </source>
</evidence>
<name>A0A9P3PQI9_LYOSH</name>
<protein>
    <recommendedName>
        <fullName evidence="3 8">Carbonic anhydrase</fullName>
        <ecNumber evidence="3 8">4.2.1.1</ecNumber>
    </recommendedName>
</protein>
<dbReference type="InterPro" id="IPR001148">
    <property type="entry name" value="CA_dom"/>
</dbReference>
<dbReference type="EMBL" id="BRPK01000009">
    <property type="protein sequence ID" value="GLB40822.1"/>
    <property type="molecule type" value="Genomic_DNA"/>
</dbReference>
<reference evidence="10" key="1">
    <citation type="submission" date="2022-07" db="EMBL/GenBank/DDBJ databases">
        <title>The genome of Lyophyllum shimeji provides insight into the initial evolution of ectomycorrhizal fungal genome.</title>
        <authorList>
            <person name="Kobayashi Y."/>
            <person name="Shibata T."/>
            <person name="Hirakawa H."/>
            <person name="Shigenobu S."/>
            <person name="Nishiyama T."/>
            <person name="Yamada A."/>
            <person name="Hasebe M."/>
            <person name="Kawaguchi M."/>
        </authorList>
    </citation>
    <scope>NUCLEOTIDE SEQUENCE</scope>
    <source>
        <strain evidence="10">AT787</strain>
    </source>
</reference>
<dbReference type="Gene3D" id="3.10.200.10">
    <property type="entry name" value="Alpha carbonic anhydrase"/>
    <property type="match status" value="1"/>
</dbReference>
<dbReference type="AlphaFoldDB" id="A0A9P3PQI9"/>
<evidence type="ECO:0000256" key="1">
    <source>
        <dbReference type="ARBA" id="ARBA00002904"/>
    </source>
</evidence>
<keyword evidence="6 8" id="KW-0456">Lyase</keyword>
<comment type="similarity">
    <text evidence="2 8">Belongs to the alpha-carbonic anhydrase family.</text>
</comment>
<dbReference type="PANTHER" id="PTHR18952">
    <property type="entry name" value="CARBONIC ANHYDRASE"/>
    <property type="match status" value="1"/>
</dbReference>
<evidence type="ECO:0000313" key="11">
    <source>
        <dbReference type="Proteomes" id="UP001063166"/>
    </source>
</evidence>
<dbReference type="Proteomes" id="UP001063166">
    <property type="component" value="Unassembled WGS sequence"/>
</dbReference>
<dbReference type="InterPro" id="IPR023561">
    <property type="entry name" value="Carbonic_anhydrase_a-class"/>
</dbReference>
<keyword evidence="5 8" id="KW-0862">Zinc</keyword>
<dbReference type="InterPro" id="IPR036398">
    <property type="entry name" value="CA_dom_sf"/>
</dbReference>
<proteinExistence type="inferred from homology"/>
<keyword evidence="11" id="KW-1185">Reference proteome</keyword>
<evidence type="ECO:0000256" key="3">
    <source>
        <dbReference type="ARBA" id="ARBA00012925"/>
    </source>
</evidence>
<evidence type="ECO:0000313" key="10">
    <source>
        <dbReference type="EMBL" id="GLB40822.1"/>
    </source>
</evidence>
<dbReference type="PROSITE" id="PS00162">
    <property type="entry name" value="ALPHA_CA_1"/>
    <property type="match status" value="1"/>
</dbReference>
<sequence length="139" mass="15458">MSQRARDVNKRIQSPINLDKTIRAPPSKPVVKFGTVEKAEFENLGTTVEVVLSAGTVKFRQKEYVLQQFHFHTPSEHRIELEYFSLEIHFVYKAANNATLVLGALFELTKDGSTTALLTVLAASLDEITEPGSVTETGH</sequence>
<gene>
    <name evidence="10" type="ORF">LshimejAT787_0900370</name>
</gene>
<dbReference type="InterPro" id="IPR018338">
    <property type="entry name" value="Carbonic_anhydrase_a-class_CS"/>
</dbReference>